<dbReference type="SUPFAM" id="SSF103473">
    <property type="entry name" value="MFS general substrate transporter"/>
    <property type="match status" value="1"/>
</dbReference>
<dbReference type="CDD" id="cd17321">
    <property type="entry name" value="MFS_MMR_MDR_like"/>
    <property type="match status" value="1"/>
</dbReference>
<evidence type="ECO:0000256" key="2">
    <source>
        <dbReference type="ARBA" id="ARBA00022692"/>
    </source>
</evidence>
<feature type="transmembrane region" description="Helical" evidence="5">
    <location>
        <begin position="82"/>
        <end position="104"/>
    </location>
</feature>
<accession>A0ABN7YIL4</accession>
<name>A0ABN7YIL4_9BURK</name>
<dbReference type="InterPro" id="IPR036259">
    <property type="entry name" value="MFS_trans_sf"/>
</dbReference>
<dbReference type="PANTHER" id="PTHR42718">
    <property type="entry name" value="MAJOR FACILITATOR SUPERFAMILY MULTIDRUG TRANSPORTER MFSC"/>
    <property type="match status" value="1"/>
</dbReference>
<reference evidence="7 8" key="1">
    <citation type="submission" date="2021-08" db="EMBL/GenBank/DDBJ databases">
        <authorList>
            <person name="Peeters C."/>
        </authorList>
    </citation>
    <scope>NUCLEOTIDE SEQUENCE [LARGE SCALE GENOMIC DNA]</scope>
    <source>
        <strain evidence="7 8">LMG 32289</strain>
    </source>
</reference>
<proteinExistence type="predicted"/>
<evidence type="ECO:0000256" key="3">
    <source>
        <dbReference type="ARBA" id="ARBA00022989"/>
    </source>
</evidence>
<feature type="transmembrane region" description="Helical" evidence="5">
    <location>
        <begin position="381"/>
        <end position="400"/>
    </location>
</feature>
<feature type="transmembrane region" description="Helical" evidence="5">
    <location>
        <begin position="144"/>
        <end position="164"/>
    </location>
</feature>
<sequence>MFGLEISSVPVTLPVLQRVFDGDFRDTQWIMNAYTLAVTTVLMATGALADRYGRRKAFLVSVTLFGLTSLLCGLAQNIPMLIVGRALQGASGGAMLICEVAVLSHQFNAGSERARAFSIWGVVLGIGLGFGPTIGGFLVDTLGWQWVFLLHAVIAPITLMLLWFNVQESRDPHAQTLDIAGVITLSLAVFGLVFAITQGAEIGVMGTMLTLGGTALATAGFIWAERTSPRPMFDFSVFKAPRFSGALMGSIGMNFSFWPFMIYIPIYFQIGLGYDTTTAGLALLAYTLPTLVFPPLGERVIARFGAATAVPAGLFTIGLGFFLMKLGSMASHPSALTMLPGCVIAGAGLGLTNTPVTNTVTGAVSADRAGMASGIDMTARMLTLAINIALMGAILMAGILRELQASLPESVDATLLHRLAERIVAGDVDGMPALKALDPSGAVIRAALSHGFGWAMLYGGIGVWGLAALSVWVFRRESSDGELHQLTSQ</sequence>
<dbReference type="Gene3D" id="1.20.1250.20">
    <property type="entry name" value="MFS general substrate transporter like domains"/>
    <property type="match status" value="1"/>
</dbReference>
<feature type="transmembrane region" description="Helical" evidence="5">
    <location>
        <begin position="29"/>
        <end position="50"/>
    </location>
</feature>
<organism evidence="7 8">
    <name type="scientific">Cupriavidus pampae</name>
    <dbReference type="NCBI Taxonomy" id="659251"/>
    <lineage>
        <taxon>Bacteria</taxon>
        <taxon>Pseudomonadati</taxon>
        <taxon>Pseudomonadota</taxon>
        <taxon>Betaproteobacteria</taxon>
        <taxon>Burkholderiales</taxon>
        <taxon>Burkholderiaceae</taxon>
        <taxon>Cupriavidus</taxon>
    </lineage>
</organism>
<dbReference type="PANTHER" id="PTHR42718:SF49">
    <property type="entry name" value="EXPORT PROTEIN"/>
    <property type="match status" value="1"/>
</dbReference>
<feature type="transmembrane region" description="Helical" evidence="5">
    <location>
        <begin position="176"/>
        <end position="196"/>
    </location>
</feature>
<feature type="transmembrane region" description="Helical" evidence="5">
    <location>
        <begin position="245"/>
        <end position="268"/>
    </location>
</feature>
<evidence type="ECO:0000256" key="5">
    <source>
        <dbReference type="SAM" id="Phobius"/>
    </source>
</evidence>
<comment type="subcellular location">
    <subcellularLocation>
        <location evidence="1">Membrane</location>
        <topology evidence="1">Multi-pass membrane protein</topology>
    </subcellularLocation>
</comment>
<feature type="domain" description="Major facilitator superfamily (MFS) profile" evidence="6">
    <location>
        <begin position="1"/>
        <end position="479"/>
    </location>
</feature>
<keyword evidence="2 5" id="KW-0812">Transmembrane</keyword>
<protein>
    <submittedName>
        <fullName evidence="7">Multidrug resistance protein Stp</fullName>
    </submittedName>
</protein>
<gene>
    <name evidence="7" type="primary">stp_2</name>
    <name evidence="7" type="ORF">LMG32289_02636</name>
</gene>
<dbReference type="PROSITE" id="PS00216">
    <property type="entry name" value="SUGAR_TRANSPORT_1"/>
    <property type="match status" value="1"/>
</dbReference>
<feature type="transmembrane region" description="Helical" evidence="5">
    <location>
        <begin position="202"/>
        <end position="224"/>
    </location>
</feature>
<evidence type="ECO:0000256" key="1">
    <source>
        <dbReference type="ARBA" id="ARBA00004141"/>
    </source>
</evidence>
<evidence type="ECO:0000313" key="8">
    <source>
        <dbReference type="Proteomes" id="UP000706525"/>
    </source>
</evidence>
<comment type="caution">
    <text evidence="7">The sequence shown here is derived from an EMBL/GenBank/DDBJ whole genome shotgun (WGS) entry which is preliminary data.</text>
</comment>
<keyword evidence="4 5" id="KW-0472">Membrane</keyword>
<dbReference type="PROSITE" id="PS50850">
    <property type="entry name" value="MFS"/>
    <property type="match status" value="1"/>
</dbReference>
<feature type="transmembrane region" description="Helical" evidence="5">
    <location>
        <begin position="455"/>
        <end position="474"/>
    </location>
</feature>
<evidence type="ECO:0000256" key="4">
    <source>
        <dbReference type="ARBA" id="ARBA00023136"/>
    </source>
</evidence>
<dbReference type="Proteomes" id="UP000706525">
    <property type="component" value="Unassembled WGS sequence"/>
</dbReference>
<keyword evidence="8" id="KW-1185">Reference proteome</keyword>
<feature type="transmembrane region" description="Helical" evidence="5">
    <location>
        <begin position="300"/>
        <end position="324"/>
    </location>
</feature>
<dbReference type="InterPro" id="IPR005829">
    <property type="entry name" value="Sugar_transporter_CS"/>
</dbReference>
<dbReference type="Gene3D" id="1.20.1720.10">
    <property type="entry name" value="Multidrug resistance protein D"/>
    <property type="match status" value="1"/>
</dbReference>
<dbReference type="Pfam" id="PF07690">
    <property type="entry name" value="MFS_1"/>
    <property type="match status" value="1"/>
</dbReference>
<dbReference type="InterPro" id="IPR011701">
    <property type="entry name" value="MFS"/>
</dbReference>
<feature type="transmembrane region" description="Helical" evidence="5">
    <location>
        <begin position="116"/>
        <end position="138"/>
    </location>
</feature>
<evidence type="ECO:0000313" key="7">
    <source>
        <dbReference type="EMBL" id="CAG9172619.1"/>
    </source>
</evidence>
<keyword evidence="3 5" id="KW-1133">Transmembrane helix</keyword>
<dbReference type="InterPro" id="IPR020846">
    <property type="entry name" value="MFS_dom"/>
</dbReference>
<evidence type="ECO:0000259" key="6">
    <source>
        <dbReference type="PROSITE" id="PS50850"/>
    </source>
</evidence>
<dbReference type="EMBL" id="CAJZAG010000005">
    <property type="protein sequence ID" value="CAG9172619.1"/>
    <property type="molecule type" value="Genomic_DNA"/>
</dbReference>
<feature type="transmembrane region" description="Helical" evidence="5">
    <location>
        <begin position="57"/>
        <end position="76"/>
    </location>
</feature>